<dbReference type="OrthoDB" id="406505at2759"/>
<keyword evidence="4" id="KW-1185">Reference proteome</keyword>
<dbReference type="STRING" id="51240.A0A2I4G3G6"/>
<evidence type="ECO:0000256" key="3">
    <source>
        <dbReference type="RuleBase" id="RU003460"/>
    </source>
</evidence>
<dbReference type="Proteomes" id="UP000235220">
    <property type="component" value="Chromosome 10"/>
</dbReference>
<dbReference type="RefSeq" id="XP_018838438.2">
    <property type="nucleotide sequence ID" value="XM_018982893.2"/>
</dbReference>
<evidence type="ECO:0000256" key="2">
    <source>
        <dbReference type="ARBA" id="ARBA00022525"/>
    </source>
</evidence>
<dbReference type="PANTHER" id="PTHR31692:SF5">
    <property type="entry name" value="EXPANSIN-B3"/>
    <property type="match status" value="1"/>
</dbReference>
<dbReference type="InterPro" id="IPR007118">
    <property type="entry name" value="Expan_Lol_pI"/>
</dbReference>
<dbReference type="GO" id="GO:0006949">
    <property type="term" value="P:syncytium formation"/>
    <property type="evidence" value="ECO:0000318"/>
    <property type="project" value="GO_Central"/>
</dbReference>
<gene>
    <name evidence="5" type="primary">LOC109004360</name>
</gene>
<dbReference type="PRINTS" id="PR01225">
    <property type="entry name" value="EXPANSNFAMLY"/>
</dbReference>
<dbReference type="Gene3D" id="2.60.40.760">
    <property type="entry name" value="Expansin, cellulose-binding-like domain"/>
    <property type="match status" value="1"/>
</dbReference>
<dbReference type="CDD" id="cd22275">
    <property type="entry name" value="DPBB_EXPB_N"/>
    <property type="match status" value="1"/>
</dbReference>
<dbReference type="Pfam" id="PF01357">
    <property type="entry name" value="Expansin_C"/>
    <property type="match status" value="1"/>
</dbReference>
<comment type="subcellular location">
    <subcellularLocation>
        <location evidence="1">Secreted</location>
    </subcellularLocation>
</comment>
<dbReference type="KEGG" id="jre:109004360"/>
<dbReference type="PRINTS" id="PR00829">
    <property type="entry name" value="LOLP1ALLERGN"/>
</dbReference>
<dbReference type="AlphaFoldDB" id="A0A2I4G3G6"/>
<evidence type="ECO:0000256" key="1">
    <source>
        <dbReference type="ARBA" id="ARBA00004613"/>
    </source>
</evidence>
<dbReference type="GeneID" id="109004360"/>
<name>A0A2I4G3G6_JUGRE</name>
<dbReference type="InterPro" id="IPR005795">
    <property type="entry name" value="LolPI"/>
</dbReference>
<keyword evidence="2" id="KW-0964">Secreted</keyword>
<dbReference type="InterPro" id="IPR007112">
    <property type="entry name" value="Expansin/allergen_DPBB_dom"/>
</dbReference>
<dbReference type="Gene3D" id="2.40.40.10">
    <property type="entry name" value="RlpA-like domain"/>
    <property type="match status" value="1"/>
</dbReference>
<dbReference type="GO" id="GO:0005576">
    <property type="term" value="C:extracellular region"/>
    <property type="evidence" value="ECO:0007669"/>
    <property type="project" value="UniProtKB-SubCell"/>
</dbReference>
<dbReference type="InterPro" id="IPR036749">
    <property type="entry name" value="Expansin_CBD_sf"/>
</dbReference>
<evidence type="ECO:0000313" key="4">
    <source>
        <dbReference type="Proteomes" id="UP000235220"/>
    </source>
</evidence>
<accession>A0A2I4G3G6</accession>
<dbReference type="InterPro" id="IPR007117">
    <property type="entry name" value="Expansin_CBD"/>
</dbReference>
<protein>
    <submittedName>
        <fullName evidence="5">Expansin-B3-like</fullName>
    </submittedName>
</protein>
<dbReference type="SUPFAM" id="SSF49590">
    <property type="entry name" value="PHL pollen allergen"/>
    <property type="match status" value="1"/>
</dbReference>
<dbReference type="InterPro" id="IPR009009">
    <property type="entry name" value="RlpA-like_DPBB"/>
</dbReference>
<sequence>MSRRFGFLSLPLVLLLFKCLVGSQAHSQNPALDLHWYPATATWYGSSEGDGSNGGACGYGKLVNMKPMRARVTAVSPALYKNGAGCGSCFKVKCLDKSICSRRAVTVIVTDECPNGGYCAIGRTHFDLSGAAFGHMAVSGEGGQLRNRGVLPIVYRRTPCKYHGKSVTFQVNEGSSDYWLSILVLFADGDGDIGSVQIKHASSTDWEDMTHLWGANWCLNKGPLKGPFSVRVTTKTTGTTLSATNIIPTNWAPKTTYTASSLKFLT</sequence>
<organism evidence="4 5">
    <name type="scientific">Juglans regia</name>
    <name type="common">English walnut</name>
    <dbReference type="NCBI Taxonomy" id="51240"/>
    <lineage>
        <taxon>Eukaryota</taxon>
        <taxon>Viridiplantae</taxon>
        <taxon>Streptophyta</taxon>
        <taxon>Embryophyta</taxon>
        <taxon>Tracheophyta</taxon>
        <taxon>Spermatophyta</taxon>
        <taxon>Magnoliopsida</taxon>
        <taxon>eudicotyledons</taxon>
        <taxon>Gunneridae</taxon>
        <taxon>Pentapetalae</taxon>
        <taxon>rosids</taxon>
        <taxon>fabids</taxon>
        <taxon>Fagales</taxon>
        <taxon>Juglandaceae</taxon>
        <taxon>Juglans</taxon>
    </lineage>
</organism>
<dbReference type="PROSITE" id="PS50842">
    <property type="entry name" value="EXPANSIN_EG45"/>
    <property type="match status" value="1"/>
</dbReference>
<dbReference type="SMART" id="SM00837">
    <property type="entry name" value="DPBB_1"/>
    <property type="match status" value="1"/>
</dbReference>
<dbReference type="Pfam" id="PF03330">
    <property type="entry name" value="DPBB_1"/>
    <property type="match status" value="1"/>
</dbReference>
<evidence type="ECO:0000313" key="5">
    <source>
        <dbReference type="RefSeq" id="XP_018838438.2"/>
    </source>
</evidence>
<comment type="similarity">
    <text evidence="3">Belongs to the expansin family.</text>
</comment>
<dbReference type="Gramene" id="Jr10_15070_p1">
    <property type="protein sequence ID" value="cds.Jr10_15070_p1"/>
    <property type="gene ID" value="Jr10_15070"/>
</dbReference>
<dbReference type="InterPro" id="IPR036908">
    <property type="entry name" value="RlpA-like_sf"/>
</dbReference>
<dbReference type="PROSITE" id="PS50843">
    <property type="entry name" value="EXPANSIN_CBD"/>
    <property type="match status" value="1"/>
</dbReference>
<proteinExistence type="inferred from homology"/>
<dbReference type="SUPFAM" id="SSF50685">
    <property type="entry name" value="Barwin-like endoglucanases"/>
    <property type="match status" value="1"/>
</dbReference>
<reference evidence="5" key="1">
    <citation type="submission" date="2025-08" db="UniProtKB">
        <authorList>
            <consortium name="RefSeq"/>
        </authorList>
    </citation>
    <scope>IDENTIFICATION</scope>
    <source>
        <tissue evidence="5">Leaves</tissue>
    </source>
</reference>
<dbReference type="PANTHER" id="PTHR31692">
    <property type="entry name" value="EXPANSIN-B3"/>
    <property type="match status" value="1"/>
</dbReference>